<proteinExistence type="inferred from homology"/>
<accession>A0A6H0ZPK6</accession>
<dbReference type="NCBIfam" id="TIGR02606">
    <property type="entry name" value="antidote_CC2985"/>
    <property type="match status" value="1"/>
</dbReference>
<dbReference type="GeneID" id="61454088"/>
<evidence type="ECO:0000256" key="2">
    <source>
        <dbReference type="ARBA" id="ARBA00022649"/>
    </source>
</evidence>
<dbReference type="InterPro" id="IPR022789">
    <property type="entry name" value="ParD"/>
</dbReference>
<dbReference type="InterPro" id="IPR010985">
    <property type="entry name" value="Ribbon_hlx_hlx"/>
</dbReference>
<dbReference type="Proteomes" id="UP000500870">
    <property type="component" value="Chromosome 1"/>
</dbReference>
<dbReference type="Proteomes" id="UP001155820">
    <property type="component" value="Unassembled WGS sequence"/>
</dbReference>
<reference evidence="4 5" key="2">
    <citation type="submission" date="2020-04" db="EMBL/GenBank/DDBJ databases">
        <title>FDA dAtabase for Regulatory Grade micrObial Sequences (FDA-ARGOS): Supporting development and validation of Infectious Disease Dx tests.</title>
        <authorList>
            <person name="Sciortino C."/>
            <person name="Tallon L."/>
            <person name="Sadzewicz L."/>
            <person name="Vavikolanu K."/>
            <person name="Mehta A."/>
            <person name="Aluvathingal J."/>
            <person name="Nadendla S."/>
            <person name="Nandy P."/>
            <person name="Geyer C."/>
            <person name="Yan Y."/>
            <person name="Sichtig H."/>
        </authorList>
    </citation>
    <scope>NUCLEOTIDE SEQUENCE [LARGE SCALE GENOMIC DNA]</scope>
    <source>
        <strain evidence="4 5">FDAARGOS_633</strain>
    </source>
</reference>
<dbReference type="AlphaFoldDB" id="A0A6H0ZPK6"/>
<name>A0A6H0ZPK6_9HYPH</name>
<evidence type="ECO:0000313" key="4">
    <source>
        <dbReference type="EMBL" id="QIX22559.1"/>
    </source>
</evidence>
<dbReference type="EMBL" id="CP050898">
    <property type="protein sequence ID" value="QIX22559.1"/>
    <property type="molecule type" value="Genomic_DNA"/>
</dbReference>
<dbReference type="SUPFAM" id="SSF47598">
    <property type="entry name" value="Ribbon-helix-helix"/>
    <property type="match status" value="1"/>
</dbReference>
<dbReference type="RefSeq" id="WP_107341193.1">
    <property type="nucleotide sequence ID" value="NZ_CP050898.1"/>
</dbReference>
<evidence type="ECO:0000313" key="6">
    <source>
        <dbReference type="Proteomes" id="UP001155820"/>
    </source>
</evidence>
<dbReference type="EMBL" id="JABRWM010000006">
    <property type="protein sequence ID" value="NRF21261.1"/>
    <property type="molecule type" value="Genomic_DNA"/>
</dbReference>
<dbReference type="CDD" id="cd22231">
    <property type="entry name" value="RHH_NikR_HicB-like"/>
    <property type="match status" value="1"/>
</dbReference>
<sequence length="83" mass="9301">MVTMNISLPGQMKEWVEAQSKTGRYSNASDYVRDLIRKDQERSEKIAAMQGLVDEGLQAPSGHRSEDALFAEAEARSMKRKIG</sequence>
<protein>
    <submittedName>
        <fullName evidence="4">Type II toxin-antitoxin system ParD family antitoxin</fullName>
    </submittedName>
</protein>
<organism evidence="4 5">
    <name type="scientific">Agrobacterium pusense</name>
    <dbReference type="NCBI Taxonomy" id="648995"/>
    <lineage>
        <taxon>Bacteria</taxon>
        <taxon>Pseudomonadati</taxon>
        <taxon>Pseudomonadota</taxon>
        <taxon>Alphaproteobacteria</taxon>
        <taxon>Hyphomicrobiales</taxon>
        <taxon>Rhizobiaceae</taxon>
        <taxon>Rhizobium/Agrobacterium group</taxon>
        <taxon>Agrobacterium</taxon>
    </lineage>
</organism>
<dbReference type="Gene3D" id="6.10.10.120">
    <property type="entry name" value="Antitoxin ParD1-like"/>
    <property type="match status" value="1"/>
</dbReference>
<dbReference type="PANTHER" id="PTHR36582:SF2">
    <property type="entry name" value="ANTITOXIN PARD"/>
    <property type="match status" value="1"/>
</dbReference>
<gene>
    <name evidence="3" type="ORF">FOB26_19585</name>
    <name evidence="4" type="ORF">FOB41_16110</name>
</gene>
<dbReference type="GO" id="GO:0006355">
    <property type="term" value="P:regulation of DNA-templated transcription"/>
    <property type="evidence" value="ECO:0007669"/>
    <property type="project" value="InterPro"/>
</dbReference>
<evidence type="ECO:0000313" key="3">
    <source>
        <dbReference type="EMBL" id="NRF21261.1"/>
    </source>
</evidence>
<dbReference type="InterPro" id="IPR038296">
    <property type="entry name" value="ParD_sf"/>
</dbReference>
<dbReference type="PANTHER" id="PTHR36582">
    <property type="entry name" value="ANTITOXIN PARD"/>
    <property type="match status" value="1"/>
</dbReference>
<keyword evidence="6" id="KW-1185">Reference proteome</keyword>
<keyword evidence="2" id="KW-1277">Toxin-antitoxin system</keyword>
<comment type="similarity">
    <text evidence="1">Belongs to the ParD antitoxin family.</text>
</comment>
<evidence type="ECO:0000256" key="1">
    <source>
        <dbReference type="ARBA" id="ARBA00008580"/>
    </source>
</evidence>
<dbReference type="Pfam" id="PF03693">
    <property type="entry name" value="ParD_antitoxin"/>
    <property type="match status" value="1"/>
</dbReference>
<reference evidence="3" key="1">
    <citation type="submission" date="2019-07" db="EMBL/GenBank/DDBJ databases">
        <title>FDA dAtabase for Regulatory Grade micrObial Sequences (FDA-ARGOS): Supporting development and validation of Infectious Disease Dx tests.</title>
        <authorList>
            <person name="Bachman M."/>
            <person name="Young C."/>
            <person name="Tallon L."/>
            <person name="Sadzewicz L."/>
            <person name="Vavikolanu K."/>
            <person name="Mehta A."/>
            <person name="Aluvathingal J."/>
            <person name="Nadendla S."/>
            <person name="Nandy P."/>
            <person name="Geyer C."/>
            <person name="Yan Y."/>
            <person name="Sichtig H."/>
        </authorList>
    </citation>
    <scope>NUCLEOTIDE SEQUENCE</scope>
    <source>
        <strain evidence="3">FDAARGOS_618</strain>
    </source>
</reference>
<evidence type="ECO:0000313" key="5">
    <source>
        <dbReference type="Proteomes" id="UP000500870"/>
    </source>
</evidence>